<feature type="region of interest" description="Disordered" evidence="1">
    <location>
        <begin position="1"/>
        <end position="28"/>
    </location>
</feature>
<sequence length="109" mass="11960">MTDASSTPRRVSPKTAAGPRAAKSTKSDALLVRFGQPEARHTVSRDTVRRMSQELGLRSETQVVQYALAQLRDSLLPRYEPDDGPLSAQQLEELRASVDQEIVGGRSLV</sequence>
<reference evidence="2 3" key="1">
    <citation type="submission" date="2023-09" db="EMBL/GenBank/DDBJ databases">
        <authorList>
            <person name="Rey-Velasco X."/>
        </authorList>
    </citation>
    <scope>NUCLEOTIDE SEQUENCE [LARGE SCALE GENOMIC DNA]</scope>
    <source>
        <strain evidence="2 3">P385</strain>
    </source>
</reference>
<comment type="caution">
    <text evidence="2">The sequence shown here is derived from an EMBL/GenBank/DDBJ whole genome shotgun (WGS) entry which is preliminary data.</text>
</comment>
<evidence type="ECO:0000256" key="1">
    <source>
        <dbReference type="SAM" id="MobiDB-lite"/>
    </source>
</evidence>
<evidence type="ECO:0000313" key="2">
    <source>
        <dbReference type="EMBL" id="MDT0618422.1"/>
    </source>
</evidence>
<dbReference type="EMBL" id="JAVRHY010000006">
    <property type="protein sequence ID" value="MDT0618422.1"/>
    <property type="molecule type" value="Genomic_DNA"/>
</dbReference>
<gene>
    <name evidence="2" type="ORF">RM531_08030</name>
</gene>
<dbReference type="RefSeq" id="WP_311658521.1">
    <property type="nucleotide sequence ID" value="NZ_JAVRHY010000006.1"/>
</dbReference>
<evidence type="ECO:0000313" key="3">
    <source>
        <dbReference type="Proteomes" id="UP001259982"/>
    </source>
</evidence>
<accession>A0ABU3B9D4</accession>
<protein>
    <submittedName>
        <fullName evidence="2">Uncharacterized protein</fullName>
    </submittedName>
</protein>
<name>A0ABU3B9D4_9GAMM</name>
<dbReference type="Proteomes" id="UP001259982">
    <property type="component" value="Unassembled WGS sequence"/>
</dbReference>
<proteinExistence type="predicted"/>
<organism evidence="2 3">
    <name type="scientific">Spectribacter acetivorans</name>
    <dbReference type="NCBI Taxonomy" id="3075603"/>
    <lineage>
        <taxon>Bacteria</taxon>
        <taxon>Pseudomonadati</taxon>
        <taxon>Pseudomonadota</taxon>
        <taxon>Gammaproteobacteria</taxon>
        <taxon>Salinisphaerales</taxon>
        <taxon>Salinisphaeraceae</taxon>
        <taxon>Spectribacter</taxon>
    </lineage>
</organism>
<keyword evidence="3" id="KW-1185">Reference proteome</keyword>